<sequence length="54" mass="6624">MVDYRIGYEYYKQACQQHGLEPVNFNYFILNLSQEQLDAYNERAEQKRGREFEK</sequence>
<evidence type="ECO:0008006" key="3">
    <source>
        <dbReference type="Google" id="ProtNLM"/>
    </source>
</evidence>
<name>A0A285TSF6_9BACL</name>
<dbReference type="AlphaFoldDB" id="A0A285TSF6"/>
<evidence type="ECO:0000313" key="2">
    <source>
        <dbReference type="Proteomes" id="UP000219636"/>
    </source>
</evidence>
<gene>
    <name evidence="1" type="ORF">SAMN05880501_11662</name>
</gene>
<proteinExistence type="predicted"/>
<organism evidence="1 2">
    <name type="scientific">Ureibacillus xyleni</name>
    <dbReference type="NCBI Taxonomy" id="614648"/>
    <lineage>
        <taxon>Bacteria</taxon>
        <taxon>Bacillati</taxon>
        <taxon>Bacillota</taxon>
        <taxon>Bacilli</taxon>
        <taxon>Bacillales</taxon>
        <taxon>Caryophanaceae</taxon>
        <taxon>Ureibacillus</taxon>
    </lineage>
</organism>
<reference evidence="2" key="1">
    <citation type="submission" date="2017-08" db="EMBL/GenBank/DDBJ databases">
        <authorList>
            <person name="Varghese N."/>
            <person name="Submissions S."/>
        </authorList>
    </citation>
    <scope>NUCLEOTIDE SEQUENCE [LARGE SCALE GENOMIC DNA]</scope>
    <source>
        <strain evidence="2">JC22</strain>
    </source>
</reference>
<accession>A0A285TSF6</accession>
<protein>
    <recommendedName>
        <fullName evidence="3">Transcriptional regulator</fullName>
    </recommendedName>
</protein>
<keyword evidence="2" id="KW-1185">Reference proteome</keyword>
<dbReference type="EMBL" id="OBMQ01000016">
    <property type="protein sequence ID" value="SOC23989.1"/>
    <property type="molecule type" value="Genomic_DNA"/>
</dbReference>
<evidence type="ECO:0000313" key="1">
    <source>
        <dbReference type="EMBL" id="SOC23989.1"/>
    </source>
</evidence>
<dbReference type="RefSeq" id="WP_097074996.1">
    <property type="nucleotide sequence ID" value="NZ_OBMQ01000016.1"/>
</dbReference>
<dbReference type="OrthoDB" id="2455968at2"/>
<dbReference type="Proteomes" id="UP000219636">
    <property type="component" value="Unassembled WGS sequence"/>
</dbReference>